<feature type="transmembrane region" description="Helical" evidence="5">
    <location>
        <begin position="77"/>
        <end position="95"/>
    </location>
</feature>
<organism evidence="7 8">
    <name type="scientific">Flavobacterium qiangtangense</name>
    <dbReference type="NCBI Taxonomy" id="1442595"/>
    <lineage>
        <taxon>Bacteria</taxon>
        <taxon>Pseudomonadati</taxon>
        <taxon>Bacteroidota</taxon>
        <taxon>Flavobacteriia</taxon>
        <taxon>Flavobacteriales</taxon>
        <taxon>Flavobacteriaceae</taxon>
        <taxon>Flavobacterium</taxon>
    </lineage>
</organism>
<feature type="transmembrane region" description="Helical" evidence="5">
    <location>
        <begin position="146"/>
        <end position="167"/>
    </location>
</feature>
<evidence type="ECO:0000256" key="5">
    <source>
        <dbReference type="SAM" id="Phobius"/>
    </source>
</evidence>
<name>A0ABW1PJW2_9FLAO</name>
<dbReference type="PANTHER" id="PTHR30414">
    <property type="entry name" value="MINICONDUCTANCE MECHANOSENSITIVE CHANNEL YBDG"/>
    <property type="match status" value="1"/>
</dbReference>
<keyword evidence="4 5" id="KW-0472">Membrane</keyword>
<evidence type="ECO:0000313" key="8">
    <source>
        <dbReference type="Proteomes" id="UP001596287"/>
    </source>
</evidence>
<dbReference type="InterPro" id="IPR023408">
    <property type="entry name" value="MscS_beta-dom_sf"/>
</dbReference>
<dbReference type="InterPro" id="IPR010920">
    <property type="entry name" value="LSM_dom_sf"/>
</dbReference>
<dbReference type="SUPFAM" id="SSF50182">
    <property type="entry name" value="Sm-like ribonucleoproteins"/>
    <property type="match status" value="1"/>
</dbReference>
<proteinExistence type="predicted"/>
<feature type="transmembrane region" description="Helical" evidence="5">
    <location>
        <begin position="173"/>
        <end position="189"/>
    </location>
</feature>
<dbReference type="InterPro" id="IPR030192">
    <property type="entry name" value="YbdG"/>
</dbReference>
<comment type="subcellular location">
    <subcellularLocation>
        <location evidence="1">Membrane</location>
    </subcellularLocation>
</comment>
<reference evidence="8" key="1">
    <citation type="journal article" date="2019" name="Int. J. Syst. Evol. Microbiol.">
        <title>The Global Catalogue of Microorganisms (GCM) 10K type strain sequencing project: providing services to taxonomists for standard genome sequencing and annotation.</title>
        <authorList>
            <consortium name="The Broad Institute Genomics Platform"/>
            <consortium name="The Broad Institute Genome Sequencing Center for Infectious Disease"/>
            <person name="Wu L."/>
            <person name="Ma J."/>
        </authorList>
    </citation>
    <scope>NUCLEOTIDE SEQUENCE [LARGE SCALE GENOMIC DNA]</scope>
    <source>
        <strain evidence="8">CCUG 49679</strain>
    </source>
</reference>
<evidence type="ECO:0000256" key="4">
    <source>
        <dbReference type="ARBA" id="ARBA00023136"/>
    </source>
</evidence>
<feature type="transmembrane region" description="Helical" evidence="5">
    <location>
        <begin position="25"/>
        <end position="46"/>
    </location>
</feature>
<evidence type="ECO:0000256" key="3">
    <source>
        <dbReference type="ARBA" id="ARBA00022989"/>
    </source>
</evidence>
<keyword evidence="3 5" id="KW-1133">Transmembrane helix</keyword>
<dbReference type="PANTHER" id="PTHR30414:SF0">
    <property type="entry name" value="MINICONDUCTANCE MECHANOSENSITIVE CHANNEL YBDG"/>
    <property type="match status" value="1"/>
</dbReference>
<dbReference type="InterPro" id="IPR006685">
    <property type="entry name" value="MscS_channel_2nd"/>
</dbReference>
<gene>
    <name evidence="7" type="ORF">ACFPVY_04615</name>
</gene>
<dbReference type="Pfam" id="PF00924">
    <property type="entry name" value="MS_channel_2nd"/>
    <property type="match status" value="1"/>
</dbReference>
<evidence type="ECO:0000256" key="1">
    <source>
        <dbReference type="ARBA" id="ARBA00004370"/>
    </source>
</evidence>
<protein>
    <submittedName>
        <fullName evidence="7">Mechanosensitive ion channel family protein</fullName>
    </submittedName>
</protein>
<sequence length="417" mass="48336">MTEEIFNWAYKLFKNWGYSEVISTYINLFVNMIQLAIFVFIIHYIFKKILIEIFSALAQRTKTEFDDLLVANKTTKYIAYLIPLLFVNVTVPIIMKQFVYWEGIFTKGLQIYIVILVLWIIRSILNAVKDYLKKLPDFSDKPIDSYIQVVMIILWIFGITSMILIIFNTSITTLFATFGAISAIVILIFKDTILGFVASIQVSVNDLVRIGDWVTFEKFGADGDVIEINLATVKVQNFDMTTTTIPTYSLISDSFKNWRGMQNSGGRRIKRSVLIKVNSVRFLHTDELEGLKKIQLITSYLEQRQQDIEKFNINNNVDKSLTINGRNMTNLGIFRKYINQYLATHPGINKDMTVMCRHLQPTEKGIPIEVYAFSNDKRWINYEYIMADIFDHIIASVPYFDLEIYELPSGKGIYTEE</sequence>
<dbReference type="EMBL" id="JBHSQB010000004">
    <property type="protein sequence ID" value="MFC6095920.1"/>
    <property type="molecule type" value="Genomic_DNA"/>
</dbReference>
<keyword evidence="8" id="KW-1185">Reference proteome</keyword>
<dbReference type="RefSeq" id="WP_379790609.1">
    <property type="nucleotide sequence ID" value="NZ_JBHSQB010000004.1"/>
</dbReference>
<evidence type="ECO:0000313" key="7">
    <source>
        <dbReference type="EMBL" id="MFC6095920.1"/>
    </source>
</evidence>
<evidence type="ECO:0000259" key="6">
    <source>
        <dbReference type="Pfam" id="PF00924"/>
    </source>
</evidence>
<accession>A0ABW1PJW2</accession>
<comment type="caution">
    <text evidence="7">The sequence shown here is derived from an EMBL/GenBank/DDBJ whole genome shotgun (WGS) entry which is preliminary data.</text>
</comment>
<feature type="domain" description="Mechanosensitive ion channel MscS" evidence="6">
    <location>
        <begin position="191"/>
        <end position="259"/>
    </location>
</feature>
<dbReference type="Proteomes" id="UP001596287">
    <property type="component" value="Unassembled WGS sequence"/>
</dbReference>
<feature type="transmembrane region" description="Helical" evidence="5">
    <location>
        <begin position="107"/>
        <end position="125"/>
    </location>
</feature>
<dbReference type="Gene3D" id="2.30.30.60">
    <property type="match status" value="1"/>
</dbReference>
<keyword evidence="2 5" id="KW-0812">Transmembrane</keyword>
<evidence type="ECO:0000256" key="2">
    <source>
        <dbReference type="ARBA" id="ARBA00022692"/>
    </source>
</evidence>